<evidence type="ECO:0000256" key="1">
    <source>
        <dbReference type="SAM" id="Phobius"/>
    </source>
</evidence>
<protein>
    <submittedName>
        <fullName evidence="2">Uncharacterized protein</fullName>
    </submittedName>
</protein>
<dbReference type="STRING" id="1670800.BSQ44_08865"/>
<accession>A0A1L3SPZ2</accession>
<dbReference type="KEGG" id="meso:BSQ44_08865"/>
<evidence type="ECO:0000313" key="3">
    <source>
        <dbReference type="Proteomes" id="UP000182840"/>
    </source>
</evidence>
<evidence type="ECO:0000313" key="2">
    <source>
        <dbReference type="EMBL" id="APH71468.1"/>
    </source>
</evidence>
<keyword evidence="3" id="KW-1185">Reference proteome</keyword>
<keyword evidence="1" id="KW-1133">Transmembrane helix</keyword>
<organism evidence="2 3">
    <name type="scientific">Aquibium oceanicum</name>
    <dbReference type="NCBI Taxonomy" id="1670800"/>
    <lineage>
        <taxon>Bacteria</taxon>
        <taxon>Pseudomonadati</taxon>
        <taxon>Pseudomonadota</taxon>
        <taxon>Alphaproteobacteria</taxon>
        <taxon>Hyphomicrobiales</taxon>
        <taxon>Phyllobacteriaceae</taxon>
        <taxon>Aquibium</taxon>
    </lineage>
</organism>
<dbReference type="Proteomes" id="UP000182840">
    <property type="component" value="Chromosome"/>
</dbReference>
<reference evidence="3" key="1">
    <citation type="submission" date="2016-11" db="EMBL/GenBank/DDBJ databases">
        <title>Mesorhizobium oceanicum sp. nov., isolated from deep seawater in South China Sea.</title>
        <authorList>
            <person name="Fu G.-Y."/>
        </authorList>
    </citation>
    <scope>NUCLEOTIDE SEQUENCE [LARGE SCALE GENOMIC DNA]</scope>
    <source>
        <strain evidence="3">B7</strain>
    </source>
</reference>
<dbReference type="EMBL" id="CP018171">
    <property type="protein sequence ID" value="APH71468.1"/>
    <property type="molecule type" value="Genomic_DNA"/>
</dbReference>
<proteinExistence type="predicted"/>
<feature type="transmembrane region" description="Helical" evidence="1">
    <location>
        <begin position="6"/>
        <end position="26"/>
    </location>
</feature>
<dbReference type="RefSeq" id="WP_072603160.1">
    <property type="nucleotide sequence ID" value="NZ_CP018171.1"/>
</dbReference>
<name>A0A1L3SPZ2_9HYPH</name>
<keyword evidence="1" id="KW-0812">Transmembrane</keyword>
<dbReference type="AlphaFoldDB" id="A0A1L3SPZ2"/>
<keyword evidence="1" id="KW-0472">Membrane</keyword>
<gene>
    <name evidence="2" type="ORF">BSQ44_08865</name>
</gene>
<sequence length="95" mass="10266">MDLTPELLGTAAVGLIVIIGAIGNYLRALRRPPPNPVVSGVGGGLAEHEQMERLIFEMKRIADALTDKNTSSINSRLEELADAIDHLKAGPPRRR</sequence>